<sequence length="842" mass="94119">MRTHLQPHLTLSPPILLLLHRNPTTPTRIAETTRPHQFSKRGARNFARNNVRMEDRVSKPGSTAELSNNPVSTIQPSQSRRRNCRFFVSKGGCKAGEACQFHHDPTLASDGRSHQPRQQKKKQQEKSSATLVEEASTSQVADFDSKNARQYDAPPPGATRLVQRPIPQSQSDDPRTFQLGQIKRRYHPSEKESAEGVSLTLKVTPSDPDFPFDIAALDCILTVPSSYPSSNPSLRVTNREMGRGFQINVEKGFDDIVNRAPKGTLLQYLSSLDKQLENFLAAPKAETVTLVGYVDRRHLEAGPSGTAAVAPSIIQSTNKPEIQPENISPKPIRSHVPIRTPEQIAQAQKKREVDLRQLEARLGRLPLYAKSVNGLAYTIPIEPRKWADLPTSLKAVKTLKLIVPHMYNLDPCRIQLQGVDGEDVTQLEESFRVRVESNPNLSLIAHINYLSQNMHAMVKVAEKPAQVKLPDTVPLVQAEKVTTVQKTAENIEDDRNHIITIPRPPEWSVGIEDDETDSDNSYSYDSGDESDDEAFPEDNALPQAKPSGPERGIMLSLPFLELHGIELLELVSLSITIKCDRCKTTMDTSNIKNYEQIDHSGIRSESCRKCASALDIGYRMDMMHANSVRAGYLDLDGCTVVDLLPSNFIPTCSECSTSYPTPGIVSVRGESSMTVCRECHSRMSFRIPEVKFLQVSAAAVRASRTPPRKKKERLGVVAGQELPLRGKCSHYRKSYRWFRFSCCNKVFPCDKCHNDAEGHPNEHANRMLCGFCSREQNYRPEDCSICHAVLIGKKGSGFWEGGKGTRDKSRMSRKDPRKYKRNPGSKFKPLDRSTTEGKKKVG</sequence>
<protein>
    <recommendedName>
        <fullName evidence="11">CHY-type domain-containing protein</fullName>
    </recommendedName>
</protein>
<dbReference type="Gene3D" id="4.10.1000.10">
    <property type="entry name" value="Zinc finger, CCCH-type"/>
    <property type="match status" value="1"/>
</dbReference>
<evidence type="ECO:0000256" key="5">
    <source>
        <dbReference type="PROSITE-ProRule" id="PRU00723"/>
    </source>
</evidence>
<feature type="compositionally biased region" description="Basic and acidic residues" evidence="6">
    <location>
        <begin position="828"/>
        <end position="842"/>
    </location>
</feature>
<feature type="compositionally biased region" description="Basic and acidic residues" evidence="6">
    <location>
        <begin position="803"/>
        <end position="814"/>
    </location>
</feature>
<feature type="compositionally biased region" description="Polar residues" evidence="6">
    <location>
        <begin position="127"/>
        <end position="140"/>
    </location>
</feature>
<feature type="compositionally biased region" description="Polar residues" evidence="6">
    <location>
        <begin position="60"/>
        <end position="78"/>
    </location>
</feature>
<feature type="region of interest" description="Disordered" evidence="6">
    <location>
        <begin position="502"/>
        <end position="549"/>
    </location>
</feature>
<dbReference type="Pfam" id="PF05495">
    <property type="entry name" value="zf-CHY"/>
    <property type="match status" value="1"/>
</dbReference>
<organism evidence="9 10">
    <name type="scientific">Tothia fuscella</name>
    <dbReference type="NCBI Taxonomy" id="1048955"/>
    <lineage>
        <taxon>Eukaryota</taxon>
        <taxon>Fungi</taxon>
        <taxon>Dikarya</taxon>
        <taxon>Ascomycota</taxon>
        <taxon>Pezizomycotina</taxon>
        <taxon>Dothideomycetes</taxon>
        <taxon>Pleosporomycetidae</taxon>
        <taxon>Venturiales</taxon>
        <taxon>Cylindrosympodiaceae</taxon>
        <taxon>Tothia</taxon>
    </lineage>
</organism>
<dbReference type="Proteomes" id="UP000800235">
    <property type="component" value="Unassembled WGS sequence"/>
</dbReference>
<evidence type="ECO:0000256" key="1">
    <source>
        <dbReference type="ARBA" id="ARBA00022723"/>
    </source>
</evidence>
<feature type="region of interest" description="Disordered" evidence="6">
    <location>
        <begin position="104"/>
        <end position="180"/>
    </location>
</feature>
<keyword evidence="3 5" id="KW-0862">Zinc</keyword>
<name>A0A9P4U139_9PEZI</name>
<dbReference type="GO" id="GO:0008270">
    <property type="term" value="F:zinc ion binding"/>
    <property type="evidence" value="ECO:0007669"/>
    <property type="project" value="UniProtKB-KW"/>
</dbReference>
<feature type="compositionally biased region" description="Basic residues" evidence="6">
    <location>
        <begin position="114"/>
        <end position="123"/>
    </location>
</feature>
<comment type="caution">
    <text evidence="9">The sequence shown here is derived from an EMBL/GenBank/DDBJ whole genome shotgun (WGS) entry which is preliminary data.</text>
</comment>
<evidence type="ECO:0000256" key="3">
    <source>
        <dbReference type="ARBA" id="ARBA00022833"/>
    </source>
</evidence>
<dbReference type="InterPro" id="IPR000571">
    <property type="entry name" value="Znf_CCCH"/>
</dbReference>
<keyword evidence="1 5" id="KW-0479">Metal-binding</keyword>
<evidence type="ECO:0000256" key="6">
    <source>
        <dbReference type="SAM" id="MobiDB-lite"/>
    </source>
</evidence>
<dbReference type="SMART" id="SM00356">
    <property type="entry name" value="ZnF_C3H1"/>
    <property type="match status" value="1"/>
</dbReference>
<evidence type="ECO:0000256" key="2">
    <source>
        <dbReference type="ARBA" id="ARBA00022771"/>
    </source>
</evidence>
<evidence type="ECO:0000256" key="4">
    <source>
        <dbReference type="PROSITE-ProRule" id="PRU00601"/>
    </source>
</evidence>
<dbReference type="InterPro" id="IPR008913">
    <property type="entry name" value="Znf_CHY"/>
</dbReference>
<evidence type="ECO:0000313" key="9">
    <source>
        <dbReference type="EMBL" id="KAF2434269.1"/>
    </source>
</evidence>
<feature type="domain" description="CHY-type" evidence="8">
    <location>
        <begin position="721"/>
        <end position="788"/>
    </location>
</feature>
<proteinExistence type="predicted"/>
<dbReference type="AlphaFoldDB" id="A0A9P4U139"/>
<gene>
    <name evidence="9" type="ORF">EJ08DRAFT_627787</name>
</gene>
<feature type="compositionally biased region" description="Acidic residues" evidence="6">
    <location>
        <begin position="526"/>
        <end position="536"/>
    </location>
</feature>
<feature type="region of interest" description="Disordered" evidence="6">
    <location>
        <begin position="54"/>
        <end position="80"/>
    </location>
</feature>
<evidence type="ECO:0000313" key="10">
    <source>
        <dbReference type="Proteomes" id="UP000800235"/>
    </source>
</evidence>
<dbReference type="InterPro" id="IPR036855">
    <property type="entry name" value="Znf_CCCH_sf"/>
</dbReference>
<reference evidence="9" key="1">
    <citation type="journal article" date="2020" name="Stud. Mycol.">
        <title>101 Dothideomycetes genomes: a test case for predicting lifestyles and emergence of pathogens.</title>
        <authorList>
            <person name="Haridas S."/>
            <person name="Albert R."/>
            <person name="Binder M."/>
            <person name="Bloem J."/>
            <person name="Labutti K."/>
            <person name="Salamov A."/>
            <person name="Andreopoulos B."/>
            <person name="Baker S."/>
            <person name="Barry K."/>
            <person name="Bills G."/>
            <person name="Bluhm B."/>
            <person name="Cannon C."/>
            <person name="Castanera R."/>
            <person name="Culley D."/>
            <person name="Daum C."/>
            <person name="Ezra D."/>
            <person name="Gonzalez J."/>
            <person name="Henrissat B."/>
            <person name="Kuo A."/>
            <person name="Liang C."/>
            <person name="Lipzen A."/>
            <person name="Lutzoni F."/>
            <person name="Magnuson J."/>
            <person name="Mondo S."/>
            <person name="Nolan M."/>
            <person name="Ohm R."/>
            <person name="Pangilinan J."/>
            <person name="Park H.-J."/>
            <person name="Ramirez L."/>
            <person name="Alfaro M."/>
            <person name="Sun H."/>
            <person name="Tritt A."/>
            <person name="Yoshinaga Y."/>
            <person name="Zwiers L.-H."/>
            <person name="Turgeon B."/>
            <person name="Goodwin S."/>
            <person name="Spatafora J."/>
            <person name="Crous P."/>
            <person name="Grigoriev I."/>
        </authorList>
    </citation>
    <scope>NUCLEOTIDE SEQUENCE</scope>
    <source>
        <strain evidence="9">CBS 130266</strain>
    </source>
</reference>
<dbReference type="SUPFAM" id="SSF90229">
    <property type="entry name" value="CCCH zinc finger"/>
    <property type="match status" value="1"/>
</dbReference>
<keyword evidence="10" id="KW-1185">Reference proteome</keyword>
<dbReference type="EMBL" id="MU007017">
    <property type="protein sequence ID" value="KAF2434269.1"/>
    <property type="molecule type" value="Genomic_DNA"/>
</dbReference>
<feature type="region of interest" description="Disordered" evidence="6">
    <location>
        <begin position="801"/>
        <end position="842"/>
    </location>
</feature>
<feature type="zinc finger region" description="C3H1-type" evidence="5">
    <location>
        <begin position="78"/>
        <end position="106"/>
    </location>
</feature>
<keyword evidence="2 4" id="KW-0863">Zinc-finger</keyword>
<dbReference type="SUPFAM" id="SSF161219">
    <property type="entry name" value="CHY zinc finger-like"/>
    <property type="match status" value="1"/>
</dbReference>
<dbReference type="OrthoDB" id="10253329at2759"/>
<evidence type="ECO:0000259" key="7">
    <source>
        <dbReference type="PROSITE" id="PS50103"/>
    </source>
</evidence>
<dbReference type="PROSITE" id="PS51266">
    <property type="entry name" value="ZF_CHY"/>
    <property type="match status" value="1"/>
</dbReference>
<feature type="domain" description="C3H1-type" evidence="7">
    <location>
        <begin position="78"/>
        <end position="106"/>
    </location>
</feature>
<dbReference type="InterPro" id="IPR037274">
    <property type="entry name" value="Znf_CHY_sf"/>
</dbReference>
<evidence type="ECO:0000259" key="8">
    <source>
        <dbReference type="PROSITE" id="PS51266"/>
    </source>
</evidence>
<dbReference type="PROSITE" id="PS50103">
    <property type="entry name" value="ZF_C3H1"/>
    <property type="match status" value="1"/>
</dbReference>
<evidence type="ECO:0008006" key="11">
    <source>
        <dbReference type="Google" id="ProtNLM"/>
    </source>
</evidence>
<accession>A0A9P4U139</accession>